<proteinExistence type="predicted"/>
<dbReference type="EMBL" id="CACQ02002744">
    <property type="protein sequence ID" value="CCF37992.1"/>
    <property type="molecule type" value="Genomic_DNA"/>
</dbReference>
<dbReference type="HOGENOM" id="CLU_1408648_0_0_1"/>
<name>H1VCN9_COLHI</name>
<gene>
    <name evidence="1" type="ORF">CH063_09198</name>
</gene>
<dbReference type="AlphaFoldDB" id="H1VCN9"/>
<dbReference type="Proteomes" id="UP000007174">
    <property type="component" value="Unassembled WGS sequence"/>
</dbReference>
<organism evidence="1 2">
    <name type="scientific">Colletotrichum higginsianum (strain IMI 349063)</name>
    <name type="common">Crucifer anthracnose fungus</name>
    <dbReference type="NCBI Taxonomy" id="759273"/>
    <lineage>
        <taxon>Eukaryota</taxon>
        <taxon>Fungi</taxon>
        <taxon>Dikarya</taxon>
        <taxon>Ascomycota</taxon>
        <taxon>Pezizomycotina</taxon>
        <taxon>Sordariomycetes</taxon>
        <taxon>Hypocreomycetidae</taxon>
        <taxon>Glomerellales</taxon>
        <taxon>Glomerellaceae</taxon>
        <taxon>Colletotrichum</taxon>
        <taxon>Colletotrichum destructivum species complex</taxon>
    </lineage>
</organism>
<protein>
    <submittedName>
        <fullName evidence="1">Uncharacterized protein</fullName>
    </submittedName>
</protein>
<evidence type="ECO:0000313" key="2">
    <source>
        <dbReference type="Proteomes" id="UP000007174"/>
    </source>
</evidence>
<evidence type="ECO:0000313" key="1">
    <source>
        <dbReference type="EMBL" id="CCF37992.1"/>
    </source>
</evidence>
<accession>H1VCN9</accession>
<reference evidence="2" key="1">
    <citation type="journal article" date="2012" name="Nat. Genet.">
        <title>Lifestyle transitions in plant pathogenic Colletotrichum fungi deciphered by genome and transcriptome analyses.</title>
        <authorList>
            <person name="O'Connell R.J."/>
            <person name="Thon M.R."/>
            <person name="Hacquard S."/>
            <person name="Amyotte S.G."/>
            <person name="Kleemann J."/>
            <person name="Torres M.F."/>
            <person name="Damm U."/>
            <person name="Buiate E.A."/>
            <person name="Epstein L."/>
            <person name="Alkan N."/>
            <person name="Altmueller J."/>
            <person name="Alvarado-Balderrama L."/>
            <person name="Bauser C.A."/>
            <person name="Becker C."/>
            <person name="Birren B.W."/>
            <person name="Chen Z."/>
            <person name="Choi J."/>
            <person name="Crouch J.A."/>
            <person name="Duvick J.P."/>
            <person name="Farman M.A."/>
            <person name="Gan P."/>
            <person name="Heiman D."/>
            <person name="Henrissat B."/>
            <person name="Howard R.J."/>
            <person name="Kabbage M."/>
            <person name="Koch C."/>
            <person name="Kracher B."/>
            <person name="Kubo Y."/>
            <person name="Law A.D."/>
            <person name="Lebrun M.-H."/>
            <person name="Lee Y.-H."/>
            <person name="Miyara I."/>
            <person name="Moore N."/>
            <person name="Neumann U."/>
            <person name="Nordstroem K."/>
            <person name="Panaccione D.G."/>
            <person name="Panstruga R."/>
            <person name="Place M."/>
            <person name="Proctor R.H."/>
            <person name="Prusky D."/>
            <person name="Rech G."/>
            <person name="Reinhardt R."/>
            <person name="Rollins J.A."/>
            <person name="Rounsley S."/>
            <person name="Schardl C.L."/>
            <person name="Schwartz D.C."/>
            <person name="Shenoy N."/>
            <person name="Shirasu K."/>
            <person name="Sikhakolli U.R."/>
            <person name="Stueber K."/>
            <person name="Sukno S.A."/>
            <person name="Sweigard J.A."/>
            <person name="Takano Y."/>
            <person name="Takahara H."/>
            <person name="Trail F."/>
            <person name="van der Does H.C."/>
            <person name="Voll L.M."/>
            <person name="Will I."/>
            <person name="Young S."/>
            <person name="Zeng Q."/>
            <person name="Zhang J."/>
            <person name="Zhou S."/>
            <person name="Dickman M.B."/>
            <person name="Schulze-Lefert P."/>
            <person name="Ver Loren van Themaat E."/>
            <person name="Ma L.-J."/>
            <person name="Vaillancourt L.J."/>
        </authorList>
    </citation>
    <scope>NUCLEOTIDE SEQUENCE [LARGE SCALE GENOMIC DNA]</scope>
    <source>
        <strain evidence="2">IMI 349063</strain>
    </source>
</reference>
<sequence>MPQPTIDTVGSQHKMLCTLNVWLVHTLFVGEHILRKVGTRDVKLVLFLKYPGTFHTMGHAVAYNYSEACESCNPVDEFRLWEQERLMSLGDILSISRGCSSGGLTMRSRPGTTIDWNELSSSYCALGHTFLLMYTSLSSLLIFASCCQDPLQNSLIDAEAATLSFLDSGGLLERPYRINCFACTHVSSHRDAL</sequence>